<feature type="chain" id="PRO_5015062348" evidence="6">
    <location>
        <begin position="21"/>
        <end position="183"/>
    </location>
</feature>
<dbReference type="RefSeq" id="WP_004735074.1">
    <property type="nucleotide sequence ID" value="NZ_CAWNSC010000002.1"/>
</dbReference>
<evidence type="ECO:0000313" key="8">
    <source>
        <dbReference type="EMBL" id="MDH5921180.1"/>
    </source>
</evidence>
<evidence type="ECO:0000256" key="6">
    <source>
        <dbReference type="SAM" id="SignalP"/>
    </source>
</evidence>
<evidence type="ECO:0000256" key="5">
    <source>
        <dbReference type="ARBA" id="ARBA00023136"/>
    </source>
</evidence>
<sequence>MKIALTTLISASLLSVPVLANNFDSQHRVGIGYNQTQVDDWLTDDTVDWGNGIKLEYGYEFNRIVGINVSYATNSDDENVEGIKAEIDGYKFQVDADIGYKFELDGFSLKPYGVLGLARQSEDNSISILDKKWTESYNDTSFVVGLGGRAEFGPHLYTDMRFEFASYDDVDYETFSWTVGYRF</sequence>
<dbReference type="Pfam" id="PF13505">
    <property type="entry name" value="OMP_b-brl"/>
    <property type="match status" value="1"/>
</dbReference>
<dbReference type="GO" id="GO:0009279">
    <property type="term" value="C:cell outer membrane"/>
    <property type="evidence" value="ECO:0007669"/>
    <property type="project" value="UniProtKB-SubCell"/>
</dbReference>
<comment type="caution">
    <text evidence="8">The sequence shown here is derived from an EMBL/GenBank/DDBJ whole genome shotgun (WGS) entry which is preliminary data.</text>
</comment>
<organism evidence="8 10">
    <name type="scientific">Vibrio splendidus</name>
    <dbReference type="NCBI Taxonomy" id="29497"/>
    <lineage>
        <taxon>Bacteria</taxon>
        <taxon>Pseudomonadati</taxon>
        <taxon>Pseudomonadota</taxon>
        <taxon>Gammaproteobacteria</taxon>
        <taxon>Vibrionales</taxon>
        <taxon>Vibrionaceae</taxon>
        <taxon>Vibrio</taxon>
    </lineage>
</organism>
<dbReference type="InterPro" id="IPR051723">
    <property type="entry name" value="Bact_OM_Invasion-Related"/>
</dbReference>
<evidence type="ECO:0000313" key="10">
    <source>
        <dbReference type="Proteomes" id="UP001159663"/>
    </source>
</evidence>
<evidence type="ECO:0000256" key="4">
    <source>
        <dbReference type="ARBA" id="ARBA00022729"/>
    </source>
</evidence>
<feature type="signal peptide" evidence="6">
    <location>
        <begin position="1"/>
        <end position="20"/>
    </location>
</feature>
<proteinExistence type="predicted"/>
<dbReference type="AlphaFoldDB" id="A0A1C3J274"/>
<evidence type="ECO:0000256" key="1">
    <source>
        <dbReference type="ARBA" id="ARBA00004571"/>
    </source>
</evidence>
<dbReference type="PANTHER" id="PTHR35892">
    <property type="entry name" value="OUTER MEMBRANE PROTEIN PAGN-RELATED"/>
    <property type="match status" value="1"/>
</dbReference>
<reference evidence="8" key="1">
    <citation type="submission" date="2022-01" db="EMBL/GenBank/DDBJ databases">
        <title>Vibrio aestuarianus Clade A and Clade B isolates are associated with Pacific oyster (Crassostrea gigas) disease outbreaks across Ireland.</title>
        <authorList>
            <person name="Coyle N."/>
            <person name="O'Toole C."/>
            <person name="Thomas J.C.L."/>
            <person name="Ryder D."/>
            <person name="Cheslett D."/>
            <person name="Feist S."/>
            <person name="Bean T."/>
            <person name="Joseph A."/>
            <person name="Waina A."/>
            <person name="Feil E."/>
            <person name="Verner-Jeffreys D.W."/>
        </authorList>
    </citation>
    <scope>NUCLEOTIDE SEQUENCE</scope>
    <source>
        <strain evidence="8">S/17/14 A</strain>
    </source>
</reference>
<dbReference type="InterPro" id="IPR011250">
    <property type="entry name" value="OMP/PagP_B-barrel"/>
</dbReference>
<dbReference type="SUPFAM" id="SSF56925">
    <property type="entry name" value="OMPA-like"/>
    <property type="match status" value="1"/>
</dbReference>
<keyword evidence="3" id="KW-0812">Transmembrane</keyword>
<dbReference type="GeneID" id="72397122"/>
<reference evidence="9" key="2">
    <citation type="submission" date="2023-07" db="EMBL/GenBank/DDBJ databases">
        <title>Genome content predicts the carbon catabolic preferences of heterotrophic bacteria.</title>
        <authorList>
            <person name="Gralka M."/>
        </authorList>
    </citation>
    <scope>NUCLEOTIDE SEQUENCE</scope>
    <source>
        <strain evidence="9">6E02</strain>
    </source>
</reference>
<evidence type="ECO:0000259" key="7">
    <source>
        <dbReference type="Pfam" id="PF13505"/>
    </source>
</evidence>
<dbReference type="PANTHER" id="PTHR35892:SF2">
    <property type="entry name" value="OUTER MEMBRANE PROTEIN PAGN"/>
    <property type="match status" value="1"/>
</dbReference>
<dbReference type="EMBL" id="JAUYVL010000016">
    <property type="protein sequence ID" value="MDP2503002.1"/>
    <property type="molecule type" value="Genomic_DNA"/>
</dbReference>
<evidence type="ECO:0000256" key="3">
    <source>
        <dbReference type="ARBA" id="ARBA00022692"/>
    </source>
</evidence>
<name>A0A1C3J274_VIBSP</name>
<keyword evidence="2" id="KW-1134">Transmembrane beta strand</keyword>
<dbReference type="Gene3D" id="2.40.160.20">
    <property type="match status" value="1"/>
</dbReference>
<accession>A0A1C3J274</accession>
<comment type="subcellular location">
    <subcellularLocation>
        <location evidence="1">Cell outer membrane</location>
        <topology evidence="1">Multi-pass membrane protein</topology>
    </subcellularLocation>
</comment>
<keyword evidence="5" id="KW-0472">Membrane</keyword>
<gene>
    <name evidence="8" type="ORF">L8R85_09090</name>
    <name evidence="9" type="ORF">Q8W42_20005</name>
</gene>
<dbReference type="Proteomes" id="UP001177935">
    <property type="component" value="Unassembled WGS sequence"/>
</dbReference>
<keyword evidence="4 6" id="KW-0732">Signal</keyword>
<evidence type="ECO:0000313" key="9">
    <source>
        <dbReference type="EMBL" id="MDP2503002.1"/>
    </source>
</evidence>
<dbReference type="Proteomes" id="UP001159663">
    <property type="component" value="Unassembled WGS sequence"/>
</dbReference>
<evidence type="ECO:0000256" key="2">
    <source>
        <dbReference type="ARBA" id="ARBA00022452"/>
    </source>
</evidence>
<feature type="domain" description="Outer membrane protein beta-barrel" evidence="7">
    <location>
        <begin position="7"/>
        <end position="183"/>
    </location>
</feature>
<dbReference type="EMBL" id="JAKMYX010000026">
    <property type="protein sequence ID" value="MDH5921180.1"/>
    <property type="molecule type" value="Genomic_DNA"/>
</dbReference>
<dbReference type="InterPro" id="IPR027385">
    <property type="entry name" value="Beta-barrel_OMP"/>
</dbReference>
<protein>
    <submittedName>
        <fullName evidence="8">Porin family protein</fullName>
    </submittedName>
</protein>